<reference evidence="2 3" key="2">
    <citation type="journal article" date="2013" name="Genome Biol. Evol.">
        <title>Genome sequencing of Giardia lamblia genotypes A2 and B isolates (DH and GS) and comparative analysis with the genomes of genotypes A1 and E (WB and Pig).</title>
        <authorList>
            <person name="Adam R.D."/>
            <person name="Dahlstrom E.W."/>
            <person name="Martens C.A."/>
            <person name="Bruno D.P."/>
            <person name="Barbian K.D."/>
            <person name="Ricklefs S.M."/>
            <person name="Hernandez M.M."/>
            <person name="Narla N.P."/>
            <person name="Patel R.B."/>
            <person name="Porcella S.F."/>
            <person name="Nash T.E."/>
        </authorList>
    </citation>
    <scope>NUCLEOTIDE SEQUENCE [LARGE SCALE GENOMIC DNA]</scope>
    <source>
        <strain evidence="2 3">GS</strain>
    </source>
</reference>
<organism evidence="2 3">
    <name type="scientific">Giardia intestinalis</name>
    <name type="common">Giardia lamblia</name>
    <dbReference type="NCBI Taxonomy" id="5741"/>
    <lineage>
        <taxon>Eukaryota</taxon>
        <taxon>Metamonada</taxon>
        <taxon>Diplomonadida</taxon>
        <taxon>Hexamitidae</taxon>
        <taxon>Giardiinae</taxon>
        <taxon>Giardia</taxon>
    </lineage>
</organism>
<dbReference type="VEuPathDB" id="GiardiaDB:DHA2_8639"/>
<evidence type="ECO:0000256" key="1">
    <source>
        <dbReference type="SAM" id="Coils"/>
    </source>
</evidence>
<dbReference type="AlphaFoldDB" id="V6U6N6"/>
<dbReference type="VEuPathDB" id="GiardiaDB:GL50581_3985"/>
<protein>
    <submittedName>
        <fullName evidence="2">Chromosome segregation ATPase</fullName>
    </submittedName>
</protein>
<dbReference type="VEuPathDB" id="GiardiaDB:GL50803_008639"/>
<dbReference type="VEuPathDB" id="GiardiaDB:QR46_0752"/>
<proteinExistence type="predicted"/>
<dbReference type="Proteomes" id="UP000018040">
    <property type="component" value="Unassembled WGS sequence"/>
</dbReference>
<keyword evidence="1" id="KW-0175">Coiled coil</keyword>
<reference evidence="3" key="1">
    <citation type="submission" date="2012-02" db="EMBL/GenBank/DDBJ databases">
        <title>Genome sequencing of Giardia lamblia Genotypes A2 and B isolates (DH and GS) and comparative analysis with the genomes of Genotypes A1 and E (WB and Pig).</title>
        <authorList>
            <person name="Adam R."/>
            <person name="Dahlstrom E."/>
            <person name="Martens C."/>
            <person name="Bruno D."/>
            <person name="Barbian K."/>
            <person name="Porcella S.F."/>
            <person name="Nash T."/>
        </authorList>
    </citation>
    <scope>NUCLEOTIDE SEQUENCE</scope>
    <source>
        <strain evidence="3">GS</strain>
    </source>
</reference>
<evidence type="ECO:0000313" key="3">
    <source>
        <dbReference type="Proteomes" id="UP000018040"/>
    </source>
</evidence>
<accession>V6U6N6</accession>
<comment type="caution">
    <text evidence="2">The sequence shown here is derived from an EMBL/GenBank/DDBJ whole genome shotgun (WGS) entry which is preliminary data.</text>
</comment>
<dbReference type="OrthoDB" id="10254824at2759"/>
<name>V6U6N6_GIAIN</name>
<evidence type="ECO:0000313" key="2">
    <source>
        <dbReference type="EMBL" id="ESU44950.1"/>
    </source>
</evidence>
<sequence length="475" mass="53446">MLHRSRLKFIFLAMETCTLENLRSFEEILAENADKYQALIDKANQEFSNLLPRFSELLNLKETVRAQAAEIERLNIENNVLIQKLTAASIERDEAVYTAQQAQLQVAAFQNKNEKLLEIVHLLKGNGGNIEDLFVASFELPHNGSKKAAIGMLGRKEMIKEDRLLGRPGNTIRCTNCRAHEAPRTASTGEEDEWIAAIKGANSGLPEDLRHAPYEARIRSLEAERNGIIDLYTARLSELQASLERVRATLSERAEKAENELDSTTKELVRNLRHAGDLETRVLHLESNLATLAAKGTLTANRVREEAEQAIRDARRELRVFEINKQKEIRTVEKKAKQTISFDNSKLKERITELETINAELSNKVLLTEDRLHRCERKLRDITTENALVRESLRNLHSSGLPSLALTGITKSSTPQSSLKQESTTNAPSIDLLSVCSGGSDWVTMYEAYNDSSMSAAGFQNISKRDIRRKSTIND</sequence>
<feature type="coiled-coil region" evidence="1">
    <location>
        <begin position="26"/>
        <end position="119"/>
    </location>
</feature>
<feature type="coiled-coil region" evidence="1">
    <location>
        <begin position="229"/>
        <end position="378"/>
    </location>
</feature>
<dbReference type="EMBL" id="AHHH01000013">
    <property type="protein sequence ID" value="ESU44950.1"/>
    <property type="molecule type" value="Genomic_DNA"/>
</dbReference>
<gene>
    <name evidence="2" type="ORF">GSB_8639</name>
</gene>